<reference evidence="3" key="1">
    <citation type="submission" date="2018-10" db="EMBL/GenBank/DDBJ databases">
        <authorList>
            <person name="Vincent A.T."/>
            <person name="Schiettekatte O."/>
            <person name="Bourhy P."/>
            <person name="Veyrier F.J."/>
            <person name="Picardeau M."/>
        </authorList>
    </citation>
    <scope>NUCLEOTIDE SEQUENCE</scope>
    <source>
        <strain evidence="3">201800281</strain>
    </source>
</reference>
<dbReference type="InterPro" id="IPR025669">
    <property type="entry name" value="AAA_dom"/>
</dbReference>
<dbReference type="InterPro" id="IPR050678">
    <property type="entry name" value="DNA_Partitioning_ATPase"/>
</dbReference>
<protein>
    <submittedName>
        <fullName evidence="2">ParA family protein</fullName>
    </submittedName>
</protein>
<dbReference type="AlphaFoldDB" id="A0A4R9ISZ4"/>
<dbReference type="PANTHER" id="PTHR13696">
    <property type="entry name" value="P-LOOP CONTAINING NUCLEOSIDE TRIPHOSPHATE HYDROLASE"/>
    <property type="match status" value="1"/>
</dbReference>
<evidence type="ECO:0000259" key="1">
    <source>
        <dbReference type="Pfam" id="PF13614"/>
    </source>
</evidence>
<dbReference type="InterPro" id="IPR027417">
    <property type="entry name" value="P-loop_NTPase"/>
</dbReference>
<dbReference type="EMBL" id="RQFL01000008">
    <property type="protein sequence ID" value="TGK94365.1"/>
    <property type="molecule type" value="Genomic_DNA"/>
</dbReference>
<dbReference type="EMBL" id="RQFM01000031">
    <property type="protein sequence ID" value="TGK79252.1"/>
    <property type="molecule type" value="Genomic_DNA"/>
</dbReference>
<reference evidence="4 5" key="2">
    <citation type="journal article" date="2019" name="PLoS Negl. Trop. Dis.">
        <title>Revisiting the worldwide diversity of Leptospira species in the environment.</title>
        <authorList>
            <person name="Vincent A.T."/>
            <person name="Schiettekatte O."/>
            <person name="Bourhy P."/>
            <person name="Veyrier F.J."/>
            <person name="Picardeau M."/>
        </authorList>
    </citation>
    <scope>NUCLEOTIDE SEQUENCE [LARGE SCALE GENOMIC DNA]</scope>
    <source>
        <strain evidence="2 4">201800280</strain>
        <strain evidence="5">201800281</strain>
    </source>
</reference>
<dbReference type="OrthoDB" id="350304at2"/>
<evidence type="ECO:0000313" key="4">
    <source>
        <dbReference type="Proteomes" id="UP000297394"/>
    </source>
</evidence>
<organism evidence="2 4">
    <name type="scientific">Leptospira bourretii</name>
    <dbReference type="NCBI Taxonomy" id="2484962"/>
    <lineage>
        <taxon>Bacteria</taxon>
        <taxon>Pseudomonadati</taxon>
        <taxon>Spirochaetota</taxon>
        <taxon>Spirochaetia</taxon>
        <taxon>Leptospirales</taxon>
        <taxon>Leptospiraceae</taxon>
        <taxon>Leptospira</taxon>
    </lineage>
</organism>
<dbReference type="CDD" id="cd02042">
    <property type="entry name" value="ParAB_family"/>
    <property type="match status" value="1"/>
</dbReference>
<comment type="caution">
    <text evidence="2">The sequence shown here is derived from an EMBL/GenBank/DDBJ whole genome shotgun (WGS) entry which is preliminary data.</text>
</comment>
<evidence type="ECO:0000313" key="5">
    <source>
        <dbReference type="Proteomes" id="UP000297918"/>
    </source>
</evidence>
<name>A0A4R9ISZ4_9LEPT</name>
<dbReference type="Pfam" id="PF13614">
    <property type="entry name" value="AAA_31"/>
    <property type="match status" value="1"/>
</dbReference>
<evidence type="ECO:0000313" key="3">
    <source>
        <dbReference type="EMBL" id="TGK94365.1"/>
    </source>
</evidence>
<proteinExistence type="predicted"/>
<dbReference type="Proteomes" id="UP000297918">
    <property type="component" value="Unassembled WGS sequence"/>
</dbReference>
<dbReference type="PANTHER" id="PTHR13696:SF96">
    <property type="entry name" value="COBQ_COBB_MIND_PARA NUCLEOTIDE BINDING DOMAIN-CONTAINING PROTEIN"/>
    <property type="match status" value="1"/>
</dbReference>
<dbReference type="SUPFAM" id="SSF52540">
    <property type="entry name" value="P-loop containing nucleoside triphosphate hydrolases"/>
    <property type="match status" value="1"/>
</dbReference>
<dbReference type="Proteomes" id="UP000297394">
    <property type="component" value="Unassembled WGS sequence"/>
</dbReference>
<accession>A0A4R9ISZ4</accession>
<gene>
    <name evidence="2" type="ORF">EHQ23_19550</name>
    <name evidence="3" type="ORF">EHQ26_03255</name>
</gene>
<evidence type="ECO:0000313" key="2">
    <source>
        <dbReference type="EMBL" id="TGK79252.1"/>
    </source>
</evidence>
<dbReference type="Gene3D" id="3.40.50.300">
    <property type="entry name" value="P-loop containing nucleotide triphosphate hydrolases"/>
    <property type="match status" value="1"/>
</dbReference>
<keyword evidence="5" id="KW-1185">Reference proteome</keyword>
<feature type="domain" description="AAA" evidence="1">
    <location>
        <begin position="1"/>
        <end position="177"/>
    </location>
</feature>
<sequence length="245" mass="27349">MKIITVASLKGGIGKTTTALYLSQALRSLGKKILLIDLDQNNNLSNFMIKQFPKGNDLDEKNILNMLKGYADISEFIWKSSDGIDLIPAKKDIKNIDIEFATDPILGLRFRNDLKSLNYDFILIDAHPATNTGLRCAILASDEIICPVEPSVWSSQGIDDIEIERQNASKAMKNEIKLRALISKCTLKKAEELKPILKKKGYQVFQTAIVNSEAIKVSNDISEFLNEKTGKAFPMFLSLAKEILK</sequence>
<dbReference type="RefSeq" id="WP_135674859.1">
    <property type="nucleotide sequence ID" value="NZ_RQFL01000008.1"/>
</dbReference>